<feature type="domain" description="SMP-LTD" evidence="14">
    <location>
        <begin position="196"/>
        <end position="405"/>
    </location>
</feature>
<reference evidence="15 16" key="1">
    <citation type="journal article" date="2018" name="Evol. Lett.">
        <title>Horizontal gene cluster transfer increased hallucinogenic mushroom diversity.</title>
        <authorList>
            <person name="Reynolds H.T."/>
            <person name="Vijayakumar V."/>
            <person name="Gluck-Thaler E."/>
            <person name="Korotkin H.B."/>
            <person name="Matheny P.B."/>
            <person name="Slot J.C."/>
        </authorList>
    </citation>
    <scope>NUCLEOTIDE SEQUENCE [LARGE SCALE GENOMIC DNA]</scope>
    <source>
        <strain evidence="15 16">2629</strain>
    </source>
</reference>
<feature type="region of interest" description="Disordered" evidence="11">
    <location>
        <begin position="50"/>
        <end position="78"/>
    </location>
</feature>
<dbReference type="InterPro" id="IPR057349">
    <property type="entry name" value="C2_Mug190_3rd"/>
</dbReference>
<keyword evidence="3" id="KW-0597">Phosphoprotein</keyword>
<feature type="transmembrane region" description="Helical" evidence="12">
    <location>
        <begin position="144"/>
        <end position="168"/>
    </location>
</feature>
<evidence type="ECO:0000256" key="3">
    <source>
        <dbReference type="ARBA" id="ARBA00022553"/>
    </source>
</evidence>
<evidence type="ECO:0000259" key="14">
    <source>
        <dbReference type="PROSITE" id="PS51847"/>
    </source>
</evidence>
<protein>
    <recommendedName>
        <fullName evidence="17">C2 domain-containing protein</fullName>
    </recommendedName>
</protein>
<dbReference type="Pfam" id="PF25669">
    <property type="entry name" value="SMP_MUG190-like"/>
    <property type="match status" value="1"/>
</dbReference>
<evidence type="ECO:0000256" key="9">
    <source>
        <dbReference type="ARBA" id="ARBA00023121"/>
    </source>
</evidence>
<dbReference type="Pfam" id="PF25331">
    <property type="entry name" value="C2_Mug190_3rd"/>
    <property type="match status" value="1"/>
</dbReference>
<evidence type="ECO:0000256" key="10">
    <source>
        <dbReference type="ARBA" id="ARBA00023136"/>
    </source>
</evidence>
<dbReference type="Gene3D" id="2.60.40.150">
    <property type="entry name" value="C2 domain"/>
    <property type="match status" value="2"/>
</dbReference>
<evidence type="ECO:0000313" key="16">
    <source>
        <dbReference type="Proteomes" id="UP000284842"/>
    </source>
</evidence>
<dbReference type="SUPFAM" id="SSF49562">
    <property type="entry name" value="C2 domain (Calcium/lipid-binding domain, CaLB)"/>
    <property type="match status" value="2"/>
</dbReference>
<dbReference type="CDD" id="cd21676">
    <property type="entry name" value="SMP_Mug190"/>
    <property type="match status" value="1"/>
</dbReference>
<dbReference type="GO" id="GO:0005789">
    <property type="term" value="C:endoplasmic reticulum membrane"/>
    <property type="evidence" value="ECO:0007669"/>
    <property type="project" value="UniProtKB-SubCell"/>
</dbReference>
<evidence type="ECO:0000256" key="4">
    <source>
        <dbReference type="ARBA" id="ARBA00022692"/>
    </source>
</evidence>
<name>A0A409Y7X7_9AGAR</name>
<keyword evidence="4 12" id="KW-0812">Transmembrane</keyword>
<keyword evidence="16" id="KW-1185">Reference proteome</keyword>
<dbReference type="InterPro" id="IPR000008">
    <property type="entry name" value="C2_dom"/>
</dbReference>
<evidence type="ECO:0000256" key="11">
    <source>
        <dbReference type="SAM" id="MobiDB-lite"/>
    </source>
</evidence>
<dbReference type="CDD" id="cd04052">
    <property type="entry name" value="C2B_Tricalbin-like"/>
    <property type="match status" value="1"/>
</dbReference>
<dbReference type="InterPro" id="IPR035892">
    <property type="entry name" value="C2_domain_sf"/>
</dbReference>
<feature type="region of interest" description="Disordered" evidence="11">
    <location>
        <begin position="589"/>
        <end position="615"/>
    </location>
</feature>
<evidence type="ECO:0000256" key="6">
    <source>
        <dbReference type="ARBA" id="ARBA00022824"/>
    </source>
</evidence>
<dbReference type="GO" id="GO:0008289">
    <property type="term" value="F:lipid binding"/>
    <property type="evidence" value="ECO:0007669"/>
    <property type="project" value="UniProtKB-KW"/>
</dbReference>
<feature type="compositionally biased region" description="Low complexity" evidence="11">
    <location>
        <begin position="963"/>
        <end position="976"/>
    </location>
</feature>
<evidence type="ECO:0008006" key="17">
    <source>
        <dbReference type="Google" id="ProtNLM"/>
    </source>
</evidence>
<keyword evidence="9" id="KW-0446">Lipid-binding</keyword>
<dbReference type="PANTHER" id="PTHR47348">
    <property type="entry name" value="MEIOTICALLY UP-REGULATED GENE 190 PROTEIN"/>
    <property type="match status" value="1"/>
</dbReference>
<keyword evidence="8" id="KW-0445">Lipid transport</keyword>
<feature type="transmembrane region" description="Helical" evidence="12">
    <location>
        <begin position="308"/>
        <end position="331"/>
    </location>
</feature>
<keyword evidence="6" id="KW-0256">Endoplasmic reticulum</keyword>
<comment type="caution">
    <text evidence="15">The sequence shown here is derived from an EMBL/GenBank/DDBJ whole genome shotgun (WGS) entry which is preliminary data.</text>
</comment>
<dbReference type="Proteomes" id="UP000284842">
    <property type="component" value="Unassembled WGS sequence"/>
</dbReference>
<keyword evidence="10 12" id="KW-0472">Membrane</keyword>
<keyword evidence="7 12" id="KW-1133">Transmembrane helix</keyword>
<dbReference type="OrthoDB" id="419768at2759"/>
<dbReference type="STRING" id="181874.A0A409Y7X7"/>
<keyword evidence="2" id="KW-0813">Transport</keyword>
<accession>A0A409Y7X7</accession>
<dbReference type="InterPro" id="IPR031468">
    <property type="entry name" value="SMP_LBD"/>
</dbReference>
<dbReference type="AlphaFoldDB" id="A0A409Y7X7"/>
<feature type="region of interest" description="Disordered" evidence="11">
    <location>
        <begin position="955"/>
        <end position="1009"/>
    </location>
</feature>
<evidence type="ECO:0000256" key="7">
    <source>
        <dbReference type="ARBA" id="ARBA00022989"/>
    </source>
</evidence>
<sequence>MAEQGVPALADKETHLAHKGAGPTFDSQQVIDPITHLPITIHDADKVELEQIPPPPTLQQEKDLRRKRGADTAEATQAQHAGMEDLVNELVKDRWWEDPGGDQRRAKVQTSIVTAGAAALAAFGGLILWFFFGRVFGSGKGVSWVTIMLTPFACCLLGLGVGSAGLILDAFQRKRPVDFLEHSTVSKSGNQVDESHPENAEWLNAVLDNIWPIINPALFTPIADMLEDTMQSTMPKFVNGVRVADLGQGSQSVRILGIRWLDAGSAGKDVEGMKAEEGDFFNLELAVAYRAKESTSTGMRGRSANAHILMEFFLSGGVVVPVWVELTGLLANARCRFQTTPNPPFLSLLTLTLLGQPKVTFKCTPLAKNLLNVMDVPGLSNWIESSVKQGIEAYIAPHSLSLDLKTLLMGRPKMDTDALGVLLITVKSATDFKEPDSVKLIKTNGETSSGNVYVSIGWSKWGKPQWSTRIINSSRPVWAESTALLVHASEIQGEEDLHLQLWDSDKFTADDLIGSVKVPLKELISSKRSHNCIEGRSDRLMSDRGDQVPGTLHWECGYFAKTTLDQHLQQKKKNADELRKSIEEEAEHKLREARAGGDEKKGEVEQQKKEDLKEKSDEIIAHSRPTAHWPSGILSIRIEQISDLEIQDVRQSGVEDSTVDDEARDLPSAYCTIIVNQQKVYKTRTKMKSGNPYYDAGTERFIRDWVSTDVIISVRDSRQHESDPVIGVVVLPLRELFRNSSMFMGTIPLVGGIGYGRMRLALLFRSVQMKLPRTLLGWDIGTLEVHSPAKPSVGLPPELASCTLVFRTMYGKGKLVSDKSIGGWSMRSKKPVRLAVKKRYSSCMVVEFRKHVVGRDTTPAFGILWLQDIPDDQQMTISLPIRRNQNSALAQARSNASSQIGEEIGHLELTIQFWAGLSGYHKHLAKQDYNMGDVMEVLDYAQGSQSLSKDILDAQDHEEFSDETSSSSSETVVTDEQSFDQRPKLDPEDEGTQETGLKGSFAQKVTHQKELHRKHRGLLQWKGMRNVAWMGKGVEHTAEKVGDKVKGVFKHQHDDSTHIEKEV</sequence>
<keyword evidence="5" id="KW-0677">Repeat</keyword>
<evidence type="ECO:0000259" key="13">
    <source>
        <dbReference type="PROSITE" id="PS50004"/>
    </source>
</evidence>
<dbReference type="EMBL" id="NHTK01001368">
    <property type="protein sequence ID" value="PPQ99130.1"/>
    <property type="molecule type" value="Genomic_DNA"/>
</dbReference>
<gene>
    <name evidence="15" type="ORF">CVT24_009320</name>
</gene>
<dbReference type="GO" id="GO:0061817">
    <property type="term" value="P:endoplasmic reticulum-plasma membrane tethering"/>
    <property type="evidence" value="ECO:0007669"/>
    <property type="project" value="InterPro"/>
</dbReference>
<feature type="transmembrane region" description="Helical" evidence="12">
    <location>
        <begin position="112"/>
        <end position="132"/>
    </location>
</feature>
<dbReference type="PROSITE" id="PS50004">
    <property type="entry name" value="C2"/>
    <property type="match status" value="2"/>
</dbReference>
<dbReference type="Pfam" id="PF00168">
    <property type="entry name" value="C2"/>
    <property type="match status" value="2"/>
</dbReference>
<feature type="domain" description="C2" evidence="13">
    <location>
        <begin position="408"/>
        <end position="533"/>
    </location>
</feature>
<dbReference type="PROSITE" id="PS51847">
    <property type="entry name" value="SMP"/>
    <property type="match status" value="1"/>
</dbReference>
<evidence type="ECO:0000256" key="12">
    <source>
        <dbReference type="SAM" id="Phobius"/>
    </source>
</evidence>
<organism evidence="15 16">
    <name type="scientific">Panaeolus cyanescens</name>
    <dbReference type="NCBI Taxonomy" id="181874"/>
    <lineage>
        <taxon>Eukaryota</taxon>
        <taxon>Fungi</taxon>
        <taxon>Dikarya</taxon>
        <taxon>Basidiomycota</taxon>
        <taxon>Agaricomycotina</taxon>
        <taxon>Agaricomycetes</taxon>
        <taxon>Agaricomycetidae</taxon>
        <taxon>Agaricales</taxon>
        <taxon>Agaricineae</taxon>
        <taxon>Galeropsidaceae</taxon>
        <taxon>Panaeolus</taxon>
    </lineage>
</organism>
<dbReference type="InterPro" id="IPR037765">
    <property type="entry name" value="C2B_Tricalbin"/>
</dbReference>
<proteinExistence type="predicted"/>
<evidence type="ECO:0000256" key="5">
    <source>
        <dbReference type="ARBA" id="ARBA00022737"/>
    </source>
</evidence>
<feature type="domain" description="C2" evidence="13">
    <location>
        <begin position="615"/>
        <end position="747"/>
    </location>
</feature>
<dbReference type="GO" id="GO:0006869">
    <property type="term" value="P:lipid transport"/>
    <property type="evidence" value="ECO:0007669"/>
    <property type="project" value="UniProtKB-KW"/>
</dbReference>
<evidence type="ECO:0000256" key="8">
    <source>
        <dbReference type="ARBA" id="ARBA00023055"/>
    </source>
</evidence>
<evidence type="ECO:0000256" key="1">
    <source>
        <dbReference type="ARBA" id="ARBA00004586"/>
    </source>
</evidence>
<comment type="subcellular location">
    <subcellularLocation>
        <location evidence="1">Endoplasmic reticulum membrane</location>
    </subcellularLocation>
</comment>
<evidence type="ECO:0000256" key="2">
    <source>
        <dbReference type="ARBA" id="ARBA00022448"/>
    </source>
</evidence>
<dbReference type="SMART" id="SM00239">
    <property type="entry name" value="C2"/>
    <property type="match status" value="2"/>
</dbReference>
<dbReference type="PANTHER" id="PTHR47348:SF2">
    <property type="entry name" value="MEIOTICALLY UP-REGULATED 190 PROTEIN"/>
    <property type="match status" value="1"/>
</dbReference>
<evidence type="ECO:0000313" key="15">
    <source>
        <dbReference type="EMBL" id="PPQ99130.1"/>
    </source>
</evidence>
<dbReference type="InParanoid" id="A0A409Y7X7"/>